<feature type="domain" description="VanZ-like" evidence="2">
    <location>
        <begin position="9"/>
        <end position="156"/>
    </location>
</feature>
<keyword evidence="4" id="KW-1185">Reference proteome</keyword>
<feature type="transmembrane region" description="Helical" evidence="1">
    <location>
        <begin position="140"/>
        <end position="158"/>
    </location>
</feature>
<dbReference type="OrthoDB" id="291892at2"/>
<evidence type="ECO:0000259" key="2">
    <source>
        <dbReference type="Pfam" id="PF04892"/>
    </source>
</evidence>
<accession>A0A398CNJ7</accession>
<feature type="transmembrane region" description="Helical" evidence="1">
    <location>
        <begin position="109"/>
        <end position="128"/>
    </location>
</feature>
<name>A0A398CNJ7_9BACL</name>
<protein>
    <recommendedName>
        <fullName evidence="2">VanZ-like domain-containing protein</fullName>
    </recommendedName>
</protein>
<evidence type="ECO:0000313" key="3">
    <source>
        <dbReference type="EMBL" id="RIE03810.1"/>
    </source>
</evidence>
<dbReference type="NCBIfam" id="NF037970">
    <property type="entry name" value="vanZ_1"/>
    <property type="match status" value="1"/>
</dbReference>
<comment type="caution">
    <text evidence="3">The sequence shown here is derived from an EMBL/GenBank/DDBJ whole genome shotgun (WGS) entry which is preliminary data.</text>
</comment>
<keyword evidence="1" id="KW-0812">Transmembrane</keyword>
<dbReference type="PIRSF" id="PIRSF019083">
    <property type="entry name" value="UCP019083_VanZ"/>
    <property type="match status" value="1"/>
</dbReference>
<sequence length="167" mass="19014">MEARKLLYLFPAILCLIMVFGFSSQPYNQQSVIPFLQKHITEYRLAEILPNIHFRYGHTELWSKIAPYQFVEFVFRKCAHIFSYSALGCSLYYAFSAFGAAVWKPGLRIIAMMLGLLAVAALDEWNQIRVSMRTGQPIDVALDVIGGTLGALSALFVFGRVRARWRN</sequence>
<reference evidence="3 4" key="1">
    <citation type="submission" date="2018-09" db="EMBL/GenBank/DDBJ databases">
        <title>Cohnella cavernae sp. nov., isolated from a karst cave.</title>
        <authorList>
            <person name="Zhu H."/>
        </authorList>
    </citation>
    <scope>NUCLEOTIDE SEQUENCE [LARGE SCALE GENOMIC DNA]</scope>
    <source>
        <strain evidence="3 4">K2E09-144</strain>
    </source>
</reference>
<dbReference type="AlphaFoldDB" id="A0A398CNJ7"/>
<feature type="transmembrane region" description="Helical" evidence="1">
    <location>
        <begin position="81"/>
        <end position="102"/>
    </location>
</feature>
<dbReference type="InterPro" id="IPR016747">
    <property type="entry name" value="Phosphotransbutyrylase"/>
</dbReference>
<dbReference type="Proteomes" id="UP000266340">
    <property type="component" value="Unassembled WGS sequence"/>
</dbReference>
<organism evidence="3 4">
    <name type="scientific">Cohnella faecalis</name>
    <dbReference type="NCBI Taxonomy" id="2315694"/>
    <lineage>
        <taxon>Bacteria</taxon>
        <taxon>Bacillati</taxon>
        <taxon>Bacillota</taxon>
        <taxon>Bacilli</taxon>
        <taxon>Bacillales</taxon>
        <taxon>Paenibacillaceae</taxon>
        <taxon>Cohnella</taxon>
    </lineage>
</organism>
<dbReference type="EMBL" id="QXJM01000030">
    <property type="protein sequence ID" value="RIE03810.1"/>
    <property type="molecule type" value="Genomic_DNA"/>
</dbReference>
<gene>
    <name evidence="3" type="ORF">D3H35_09665</name>
</gene>
<evidence type="ECO:0000313" key="4">
    <source>
        <dbReference type="Proteomes" id="UP000266340"/>
    </source>
</evidence>
<keyword evidence="1" id="KW-1133">Transmembrane helix</keyword>
<dbReference type="Pfam" id="PF04892">
    <property type="entry name" value="VanZ"/>
    <property type="match status" value="1"/>
</dbReference>
<dbReference type="InterPro" id="IPR006976">
    <property type="entry name" value="VanZ-like"/>
</dbReference>
<evidence type="ECO:0000256" key="1">
    <source>
        <dbReference type="SAM" id="Phobius"/>
    </source>
</evidence>
<dbReference type="RefSeq" id="WP_119148882.1">
    <property type="nucleotide sequence ID" value="NZ_JBHSOV010000021.1"/>
</dbReference>
<proteinExistence type="predicted"/>
<keyword evidence="1" id="KW-0472">Membrane</keyword>